<keyword evidence="1" id="KW-0812">Transmembrane</keyword>
<gene>
    <name evidence="2" type="ORF">Pen02_40430</name>
</gene>
<protein>
    <recommendedName>
        <fullName evidence="4">WD40 repeat protein</fullName>
    </recommendedName>
</protein>
<dbReference type="SUPFAM" id="SSF69304">
    <property type="entry name" value="Tricorn protease N-terminal domain"/>
    <property type="match status" value="1"/>
</dbReference>
<dbReference type="Gene3D" id="2.120.10.30">
    <property type="entry name" value="TolB, C-terminal domain"/>
    <property type="match status" value="1"/>
</dbReference>
<feature type="transmembrane region" description="Helical" evidence="1">
    <location>
        <begin position="28"/>
        <end position="51"/>
    </location>
</feature>
<comment type="caution">
    <text evidence="2">The sequence shown here is derived from an EMBL/GenBank/DDBJ whole genome shotgun (WGS) entry which is preliminary data.</text>
</comment>
<evidence type="ECO:0008006" key="4">
    <source>
        <dbReference type="Google" id="ProtNLM"/>
    </source>
</evidence>
<evidence type="ECO:0000313" key="2">
    <source>
        <dbReference type="EMBL" id="GIG89107.1"/>
    </source>
</evidence>
<keyword evidence="3" id="KW-1185">Reference proteome</keyword>
<evidence type="ECO:0000313" key="3">
    <source>
        <dbReference type="Proteomes" id="UP000646749"/>
    </source>
</evidence>
<accession>A0ABQ4E334</accession>
<evidence type="ECO:0000256" key="1">
    <source>
        <dbReference type="SAM" id="Phobius"/>
    </source>
</evidence>
<dbReference type="InterPro" id="IPR011659">
    <property type="entry name" value="WD40"/>
</dbReference>
<reference evidence="2 3" key="1">
    <citation type="submission" date="2021-01" db="EMBL/GenBank/DDBJ databases">
        <title>Whole genome shotgun sequence of Plantactinospora endophytica NBRC 110450.</title>
        <authorList>
            <person name="Komaki H."/>
            <person name="Tamura T."/>
        </authorList>
    </citation>
    <scope>NUCLEOTIDE SEQUENCE [LARGE SCALE GENOMIC DNA]</scope>
    <source>
        <strain evidence="2 3">NBRC 110450</strain>
    </source>
</reference>
<keyword evidence="1" id="KW-0472">Membrane</keyword>
<organism evidence="2 3">
    <name type="scientific">Plantactinospora endophytica</name>
    <dbReference type="NCBI Taxonomy" id="673535"/>
    <lineage>
        <taxon>Bacteria</taxon>
        <taxon>Bacillati</taxon>
        <taxon>Actinomycetota</taxon>
        <taxon>Actinomycetes</taxon>
        <taxon>Micromonosporales</taxon>
        <taxon>Micromonosporaceae</taxon>
        <taxon>Plantactinospora</taxon>
    </lineage>
</organism>
<dbReference type="EMBL" id="BONW01000019">
    <property type="protein sequence ID" value="GIG89107.1"/>
    <property type="molecule type" value="Genomic_DNA"/>
</dbReference>
<dbReference type="Proteomes" id="UP000646749">
    <property type="component" value="Unassembled WGS sequence"/>
</dbReference>
<sequence>MLGEVAEQAKVYDVTGRAVRVARRRRQVVRFAPVAAAMAVVAFGAVAVVGLRPDPPVGSTAAPVPVVDWLPGRLDLPVSGPDPLPAAGATGRGVLVYADTRPGAAPPVLLTENGRQYRLAEPVTSAQGFSHTRPTLSPDGRWLGEQRDGRYVVRDLTGDVRHEFADGTSPVAWSPQSRWLLLTDNFDEDAPPVRLDVRSGQRLPVPGVDRELWQAVAVLPSGEAVLSRIPSEPVRRTDVEIRLVDPASDAAPTPIRVDLRPYLRLTESVGTEMPRLSPDGRALLFDVVHVLDPSRGMPGLDHGGDLFEVDLTGGEVRRVPLPYSDRPGPPLPSPSPMAARNWWTEPLGYLPEGVLLRLRTADGRGDALQVIDPATGAVGTVTELPGRGPAVEFIWPRGS</sequence>
<dbReference type="Pfam" id="PF07676">
    <property type="entry name" value="PD40"/>
    <property type="match status" value="2"/>
</dbReference>
<dbReference type="InterPro" id="IPR011042">
    <property type="entry name" value="6-blade_b-propeller_TolB-like"/>
</dbReference>
<name>A0ABQ4E334_9ACTN</name>
<proteinExistence type="predicted"/>
<keyword evidence="1" id="KW-1133">Transmembrane helix</keyword>